<evidence type="ECO:0000313" key="2">
    <source>
        <dbReference type="Proteomes" id="UP000815325"/>
    </source>
</evidence>
<organism evidence="1 2">
    <name type="scientific">Dunaliella salina</name>
    <name type="common">Green alga</name>
    <name type="synonym">Protococcus salinus</name>
    <dbReference type="NCBI Taxonomy" id="3046"/>
    <lineage>
        <taxon>Eukaryota</taxon>
        <taxon>Viridiplantae</taxon>
        <taxon>Chlorophyta</taxon>
        <taxon>core chlorophytes</taxon>
        <taxon>Chlorophyceae</taxon>
        <taxon>CS clade</taxon>
        <taxon>Chlamydomonadales</taxon>
        <taxon>Dunaliellaceae</taxon>
        <taxon>Dunaliella</taxon>
    </lineage>
</organism>
<dbReference type="Proteomes" id="UP000815325">
    <property type="component" value="Unassembled WGS sequence"/>
</dbReference>
<reference evidence="1" key="1">
    <citation type="submission" date="2017-08" db="EMBL/GenBank/DDBJ databases">
        <authorList>
            <person name="Polle J.E."/>
            <person name="Barry K."/>
            <person name="Cushman J."/>
            <person name="Schmutz J."/>
            <person name="Tran D."/>
            <person name="Hathwaick L.T."/>
            <person name="Yim W.C."/>
            <person name="Jenkins J."/>
            <person name="Mckie-Krisberg Z.M."/>
            <person name="Prochnik S."/>
            <person name="Lindquist E."/>
            <person name="Dockter R.B."/>
            <person name="Adam C."/>
            <person name="Molina H."/>
            <person name="Bunkerborg J."/>
            <person name="Jin E."/>
            <person name="Buchheim M."/>
            <person name="Magnuson J."/>
        </authorList>
    </citation>
    <scope>NUCLEOTIDE SEQUENCE</scope>
    <source>
        <strain evidence="1">CCAP 19/18</strain>
    </source>
</reference>
<comment type="caution">
    <text evidence="1">The sequence shown here is derived from an EMBL/GenBank/DDBJ whole genome shotgun (WGS) entry which is preliminary data.</text>
</comment>
<gene>
    <name evidence="1" type="ORF">DUNSADRAFT_2917</name>
</gene>
<protein>
    <submittedName>
        <fullName evidence="1">Uncharacterized protein</fullName>
    </submittedName>
</protein>
<keyword evidence="2" id="KW-1185">Reference proteome</keyword>
<accession>A0ABQ7GUU2</accession>
<sequence length="277" mass="31110">MAHPASAYQTWRLELFVKDKADAASKRQLLQSLGIKRINIPNKQKGEDLVGICNALQPDVDVCLHWSCKQQHQHRSMDKSMKHMVHTMHILSQQASAHSLLLVSGGGKRLKQFEACQVLDQLKDPNSELPPLPIHCAFNPYLVGEAGVEERQRLQRKLRADVAGVYLQIGTDTARLAEGLEFLRSCTKDAMQLHGSVLLPTRKLLAQFAFRPWSGVVLSKEFFTSVEAANSLMAQVVRTYAQYGVIPVIESPVSDSSELRRVHDLLDLYDRHAQNKP</sequence>
<proteinExistence type="predicted"/>
<dbReference type="EMBL" id="MU069580">
    <property type="protein sequence ID" value="KAF5838381.1"/>
    <property type="molecule type" value="Genomic_DNA"/>
</dbReference>
<evidence type="ECO:0000313" key="1">
    <source>
        <dbReference type="EMBL" id="KAF5838381.1"/>
    </source>
</evidence>
<dbReference type="Gene3D" id="3.20.20.220">
    <property type="match status" value="1"/>
</dbReference>
<name>A0ABQ7GUU2_DUNSA</name>